<comment type="caution">
    <text evidence="2">The sequence shown here is derived from an EMBL/GenBank/DDBJ whole genome shotgun (WGS) entry which is preliminary data.</text>
</comment>
<dbReference type="InterPro" id="IPR011989">
    <property type="entry name" value="ARM-like"/>
</dbReference>
<gene>
    <name evidence="2" type="ORF">PCOR1329_LOCUS18525</name>
</gene>
<evidence type="ECO:0000256" key="1">
    <source>
        <dbReference type="SAM" id="MobiDB-lite"/>
    </source>
</evidence>
<feature type="non-terminal residue" evidence="2">
    <location>
        <position position="1"/>
    </location>
</feature>
<keyword evidence="3" id="KW-1185">Reference proteome</keyword>
<dbReference type="InterPro" id="IPR016024">
    <property type="entry name" value="ARM-type_fold"/>
</dbReference>
<accession>A0ABN9RAB4</accession>
<dbReference type="SUPFAM" id="SSF48371">
    <property type="entry name" value="ARM repeat"/>
    <property type="match status" value="1"/>
</dbReference>
<dbReference type="Pfam" id="PF12765">
    <property type="entry name" value="Cohesin_HEAT"/>
    <property type="match status" value="1"/>
</dbReference>
<name>A0ABN9RAB4_9DINO</name>
<sequence>PVLHGPRPFAPPPSPGCAPPGEGREAIDQLANRGSPRAIDAAVARLEHVDAGVRAAAVQAVANVVGCDDVGAATAWVVLTPRLLDVSPRVRAAAVEVLCRRPPAASSAEVREAIESRIEDTDASVRLTAVGICRDHLRSGEAWAADALRRLLADPDACVARAAGEAPRRPGVALAGAAGGPK</sequence>
<reference evidence="2" key="1">
    <citation type="submission" date="2023-10" db="EMBL/GenBank/DDBJ databases">
        <authorList>
            <person name="Chen Y."/>
            <person name="Shah S."/>
            <person name="Dougan E. K."/>
            <person name="Thang M."/>
            <person name="Chan C."/>
        </authorList>
    </citation>
    <scope>NUCLEOTIDE SEQUENCE [LARGE SCALE GENOMIC DNA]</scope>
</reference>
<feature type="non-terminal residue" evidence="2">
    <location>
        <position position="182"/>
    </location>
</feature>
<protein>
    <recommendedName>
        <fullName evidence="4">HEAT repeat domain-containing protein</fullName>
    </recommendedName>
</protein>
<proteinExistence type="predicted"/>
<feature type="region of interest" description="Disordered" evidence="1">
    <location>
        <begin position="1"/>
        <end position="23"/>
    </location>
</feature>
<dbReference type="Pfam" id="PF13646">
    <property type="entry name" value="HEAT_2"/>
    <property type="match status" value="1"/>
</dbReference>
<dbReference type="InterPro" id="IPR026003">
    <property type="entry name" value="Cohesin_HEAT"/>
</dbReference>
<evidence type="ECO:0008006" key="4">
    <source>
        <dbReference type="Google" id="ProtNLM"/>
    </source>
</evidence>
<evidence type="ECO:0000313" key="3">
    <source>
        <dbReference type="Proteomes" id="UP001189429"/>
    </source>
</evidence>
<feature type="compositionally biased region" description="Pro residues" evidence="1">
    <location>
        <begin position="8"/>
        <end position="18"/>
    </location>
</feature>
<dbReference type="Proteomes" id="UP001189429">
    <property type="component" value="Unassembled WGS sequence"/>
</dbReference>
<dbReference type="Gene3D" id="1.25.10.10">
    <property type="entry name" value="Leucine-rich Repeat Variant"/>
    <property type="match status" value="1"/>
</dbReference>
<organism evidence="2 3">
    <name type="scientific">Prorocentrum cordatum</name>
    <dbReference type="NCBI Taxonomy" id="2364126"/>
    <lineage>
        <taxon>Eukaryota</taxon>
        <taxon>Sar</taxon>
        <taxon>Alveolata</taxon>
        <taxon>Dinophyceae</taxon>
        <taxon>Prorocentrales</taxon>
        <taxon>Prorocentraceae</taxon>
        <taxon>Prorocentrum</taxon>
    </lineage>
</organism>
<evidence type="ECO:0000313" key="2">
    <source>
        <dbReference type="EMBL" id="CAK0815100.1"/>
    </source>
</evidence>
<dbReference type="EMBL" id="CAUYUJ010005828">
    <property type="protein sequence ID" value="CAK0815100.1"/>
    <property type="molecule type" value="Genomic_DNA"/>
</dbReference>